<protein>
    <submittedName>
        <fullName evidence="1">Uncharacterized protein</fullName>
    </submittedName>
</protein>
<evidence type="ECO:0000313" key="2">
    <source>
        <dbReference type="Proteomes" id="UP001433508"/>
    </source>
</evidence>
<gene>
    <name evidence="1" type="ORF">V1525DRAFT_342529</name>
</gene>
<dbReference type="Proteomes" id="UP001433508">
    <property type="component" value="Unassembled WGS sequence"/>
</dbReference>
<evidence type="ECO:0000313" key="1">
    <source>
        <dbReference type="EMBL" id="KAK9238067.1"/>
    </source>
</evidence>
<accession>A0ACC3T2G1</accession>
<dbReference type="EMBL" id="MU971361">
    <property type="protein sequence ID" value="KAK9238067.1"/>
    <property type="molecule type" value="Genomic_DNA"/>
</dbReference>
<comment type="caution">
    <text evidence="1">The sequence shown here is derived from an EMBL/GenBank/DDBJ whole genome shotgun (WGS) entry which is preliminary data.</text>
</comment>
<organism evidence="1 2">
    <name type="scientific">Lipomyces kononenkoae</name>
    <name type="common">Yeast</name>
    <dbReference type="NCBI Taxonomy" id="34357"/>
    <lineage>
        <taxon>Eukaryota</taxon>
        <taxon>Fungi</taxon>
        <taxon>Dikarya</taxon>
        <taxon>Ascomycota</taxon>
        <taxon>Saccharomycotina</taxon>
        <taxon>Lipomycetes</taxon>
        <taxon>Lipomycetales</taxon>
        <taxon>Lipomycetaceae</taxon>
        <taxon>Lipomyces</taxon>
    </lineage>
</organism>
<proteinExistence type="predicted"/>
<keyword evidence="2" id="KW-1185">Reference proteome</keyword>
<reference evidence="2" key="1">
    <citation type="journal article" date="2024" name="Front. Bioeng. Biotechnol.">
        <title>Genome-scale model development and genomic sequencing of the oleaginous clade Lipomyces.</title>
        <authorList>
            <person name="Czajka J.J."/>
            <person name="Han Y."/>
            <person name="Kim J."/>
            <person name="Mondo S.J."/>
            <person name="Hofstad B.A."/>
            <person name="Robles A."/>
            <person name="Haridas S."/>
            <person name="Riley R."/>
            <person name="LaButti K."/>
            <person name="Pangilinan J."/>
            <person name="Andreopoulos W."/>
            <person name="Lipzen A."/>
            <person name="Yan J."/>
            <person name="Wang M."/>
            <person name="Ng V."/>
            <person name="Grigoriev I.V."/>
            <person name="Spatafora J.W."/>
            <person name="Magnuson J.K."/>
            <person name="Baker S.E."/>
            <person name="Pomraning K.R."/>
        </authorList>
    </citation>
    <scope>NUCLEOTIDE SEQUENCE [LARGE SCALE GENOMIC DNA]</scope>
    <source>
        <strain evidence="2">CBS 7786</strain>
    </source>
</reference>
<name>A0ACC3T2G1_LIPKO</name>
<sequence>MEPNGIIIPSRFSGVRRSSILFTSDDFAEDDDLPYDLLDDDNRGFHDIRIDDSMYQCRDDNGHSNKRVEDKTSVIEDKKRTRGRTHRRNQSDLISNYKVQNTRQSSEFCDTLEVKRIRDNKLFVIKTIPKKRLAVGKASSRFAVSVEYFADASHSLSNDISGNKLHRVLIPRRVFEDSVAVYFVFDYYETIQTEATSSMEMKQLYLEAEKFIGGLGYRVPDAKTTEIVKQSGQACFFFEIGTVQKVEKEPLVNANDASSLKRESQRTAYNQKSHGLGPLGTTFADRVLQHYWIDLSNIPYVSASTSQCRVEACDGRVDLYFYNDSQHFEVVSTLDNSIHVKVRTKNGKSAAVYALADLPLQHLARYRYARRLVACIRRHSVCVAVNSGTRRARLFADGRFEDCSAAGITRPGTARPSTDNARLRALCERLLCAAR</sequence>